<evidence type="ECO:0000313" key="14">
    <source>
        <dbReference type="Proteomes" id="UP000005240"/>
    </source>
</evidence>
<dbReference type="GO" id="GO:0000981">
    <property type="term" value="F:DNA-binding transcription factor activity, RNA polymerase II-specific"/>
    <property type="evidence" value="ECO:0007669"/>
    <property type="project" value="TreeGrafter"/>
</dbReference>
<protein>
    <recommendedName>
        <fullName evidence="11">C2H2-type domain-containing protein</fullName>
    </recommendedName>
</protein>
<dbReference type="InterPro" id="IPR036236">
    <property type="entry name" value="Znf_C2H2_sf"/>
</dbReference>
<dbReference type="GO" id="GO:0000978">
    <property type="term" value="F:RNA polymerase II cis-regulatory region sequence-specific DNA binding"/>
    <property type="evidence" value="ECO:0007669"/>
    <property type="project" value="TreeGrafter"/>
</dbReference>
<keyword evidence="4 9" id="KW-0863">Zinc-finger</keyword>
<organism evidence="12">
    <name type="scientific">Puccinia triticina (isolate 1-1 / race 1 (BBBD))</name>
    <name type="common">Brown leaf rust fungus</name>
    <dbReference type="NCBI Taxonomy" id="630390"/>
    <lineage>
        <taxon>Eukaryota</taxon>
        <taxon>Fungi</taxon>
        <taxon>Dikarya</taxon>
        <taxon>Basidiomycota</taxon>
        <taxon>Pucciniomycotina</taxon>
        <taxon>Pucciniomycetes</taxon>
        <taxon>Pucciniales</taxon>
        <taxon>Pucciniaceae</taxon>
        <taxon>Puccinia</taxon>
    </lineage>
</organism>
<dbReference type="PROSITE" id="PS00028">
    <property type="entry name" value="ZINC_FINGER_C2H2_1"/>
    <property type="match status" value="2"/>
</dbReference>
<evidence type="ECO:0000256" key="8">
    <source>
        <dbReference type="ARBA" id="ARBA00023242"/>
    </source>
</evidence>
<dbReference type="SUPFAM" id="SSF57667">
    <property type="entry name" value="beta-beta-alpha zinc fingers"/>
    <property type="match status" value="1"/>
</dbReference>
<keyword evidence="3" id="KW-0677">Repeat</keyword>
<keyword evidence="5" id="KW-0862">Zinc</keyword>
<dbReference type="SMART" id="SM00355">
    <property type="entry name" value="ZnF_C2H2"/>
    <property type="match status" value="2"/>
</dbReference>
<gene>
    <name evidence="12" type="ORF">PTTG_02982</name>
</gene>
<evidence type="ECO:0000256" key="9">
    <source>
        <dbReference type="PROSITE-ProRule" id="PRU00042"/>
    </source>
</evidence>
<evidence type="ECO:0000256" key="7">
    <source>
        <dbReference type="ARBA" id="ARBA00023163"/>
    </source>
</evidence>
<keyword evidence="6" id="KW-0805">Transcription regulation</keyword>
<evidence type="ECO:0000256" key="2">
    <source>
        <dbReference type="ARBA" id="ARBA00022723"/>
    </source>
</evidence>
<evidence type="ECO:0000256" key="1">
    <source>
        <dbReference type="ARBA" id="ARBA00004123"/>
    </source>
</evidence>
<evidence type="ECO:0000256" key="4">
    <source>
        <dbReference type="ARBA" id="ARBA00022771"/>
    </source>
</evidence>
<accession>A0A180G483</accession>
<dbReference type="GO" id="GO:0008270">
    <property type="term" value="F:zinc ion binding"/>
    <property type="evidence" value="ECO:0007669"/>
    <property type="project" value="UniProtKB-KW"/>
</dbReference>
<evidence type="ECO:0000313" key="13">
    <source>
        <dbReference type="EnsemblFungi" id="PTTG_02982-t43_1-p1"/>
    </source>
</evidence>
<dbReference type="OrthoDB" id="6077919at2759"/>
<feature type="region of interest" description="Disordered" evidence="10">
    <location>
        <begin position="1"/>
        <end position="33"/>
    </location>
</feature>
<feature type="compositionally biased region" description="Low complexity" evidence="10">
    <location>
        <begin position="21"/>
        <end position="33"/>
    </location>
</feature>
<dbReference type="PROSITE" id="PS50157">
    <property type="entry name" value="ZINC_FINGER_C2H2_2"/>
    <property type="match status" value="2"/>
</dbReference>
<dbReference type="InterPro" id="IPR013087">
    <property type="entry name" value="Znf_C2H2_type"/>
</dbReference>
<name>A0A180G483_PUCT1</name>
<keyword evidence="8" id="KW-0539">Nucleus</keyword>
<dbReference type="Gene3D" id="3.30.160.60">
    <property type="entry name" value="Classic Zinc Finger"/>
    <property type="match status" value="2"/>
</dbReference>
<reference evidence="12" key="1">
    <citation type="submission" date="2009-11" db="EMBL/GenBank/DDBJ databases">
        <authorList>
            <consortium name="The Broad Institute Genome Sequencing Platform"/>
            <person name="Ward D."/>
            <person name="Feldgarden M."/>
            <person name="Earl A."/>
            <person name="Young S.K."/>
            <person name="Zeng Q."/>
            <person name="Koehrsen M."/>
            <person name="Alvarado L."/>
            <person name="Berlin A."/>
            <person name="Bochicchio J."/>
            <person name="Borenstein D."/>
            <person name="Chapman S.B."/>
            <person name="Chen Z."/>
            <person name="Engels R."/>
            <person name="Freedman E."/>
            <person name="Gellesch M."/>
            <person name="Goldberg J."/>
            <person name="Griggs A."/>
            <person name="Gujja S."/>
            <person name="Heilman E."/>
            <person name="Heiman D."/>
            <person name="Hepburn T."/>
            <person name="Howarth C."/>
            <person name="Jen D."/>
            <person name="Larson L."/>
            <person name="Lewis B."/>
            <person name="Mehta T."/>
            <person name="Park D."/>
            <person name="Pearson M."/>
            <person name="Roberts A."/>
            <person name="Saif S."/>
            <person name="Shea T."/>
            <person name="Shenoy N."/>
            <person name="Sisk P."/>
            <person name="Stolte C."/>
            <person name="Sykes S."/>
            <person name="Thomson T."/>
            <person name="Walk T."/>
            <person name="White J."/>
            <person name="Yandava C."/>
            <person name="Izard J."/>
            <person name="Baranova O.V."/>
            <person name="Blanton J.M."/>
            <person name="Tanner A.C."/>
            <person name="Dewhirst F.E."/>
            <person name="Haas B."/>
            <person name="Nusbaum C."/>
            <person name="Birren B."/>
        </authorList>
    </citation>
    <scope>NUCLEOTIDE SEQUENCE [LARGE SCALE GENOMIC DNA]</scope>
    <source>
        <strain evidence="12">1-1 BBBD Race 1</strain>
    </source>
</reference>
<reference evidence="12" key="2">
    <citation type="submission" date="2016-05" db="EMBL/GenBank/DDBJ databases">
        <title>Comparative analysis highlights variable genome content of wheat rusts and divergence of the mating loci.</title>
        <authorList>
            <person name="Cuomo C.A."/>
            <person name="Bakkeren G."/>
            <person name="Szabo L."/>
            <person name="Khalil H."/>
            <person name="Joly D."/>
            <person name="Goldberg J."/>
            <person name="Young S."/>
            <person name="Zeng Q."/>
            <person name="Fellers J."/>
        </authorList>
    </citation>
    <scope>NUCLEOTIDE SEQUENCE [LARGE SCALE GENOMIC DNA]</scope>
    <source>
        <strain evidence="12">1-1 BBBD Race 1</strain>
    </source>
</reference>
<dbReference type="FunFam" id="3.30.160.60:FF:000060">
    <property type="entry name" value="zinc finger protein 436"/>
    <property type="match status" value="1"/>
</dbReference>
<dbReference type="PANTHER" id="PTHR23235">
    <property type="entry name" value="KRUEPPEL-LIKE TRANSCRIPTION FACTOR"/>
    <property type="match status" value="1"/>
</dbReference>
<dbReference type="AlphaFoldDB" id="A0A180G483"/>
<evidence type="ECO:0000313" key="12">
    <source>
        <dbReference type="EMBL" id="OAV87451.1"/>
    </source>
</evidence>
<dbReference type="Proteomes" id="UP000005240">
    <property type="component" value="Unassembled WGS sequence"/>
</dbReference>
<evidence type="ECO:0000256" key="6">
    <source>
        <dbReference type="ARBA" id="ARBA00023015"/>
    </source>
</evidence>
<dbReference type="Pfam" id="PF00096">
    <property type="entry name" value="zf-C2H2"/>
    <property type="match status" value="2"/>
</dbReference>
<reference evidence="13 14" key="3">
    <citation type="journal article" date="2017" name="G3 (Bethesda)">
        <title>Comparative analysis highlights variable genome content of wheat rusts and divergence of the mating loci.</title>
        <authorList>
            <person name="Cuomo C.A."/>
            <person name="Bakkeren G."/>
            <person name="Khalil H.B."/>
            <person name="Panwar V."/>
            <person name="Joly D."/>
            <person name="Linning R."/>
            <person name="Sakthikumar S."/>
            <person name="Song X."/>
            <person name="Adiconis X."/>
            <person name="Fan L."/>
            <person name="Goldberg J.M."/>
            <person name="Levin J.Z."/>
            <person name="Young S."/>
            <person name="Zeng Q."/>
            <person name="Anikster Y."/>
            <person name="Bruce M."/>
            <person name="Wang M."/>
            <person name="Yin C."/>
            <person name="McCallum B."/>
            <person name="Szabo L.J."/>
            <person name="Hulbert S."/>
            <person name="Chen X."/>
            <person name="Fellers J.P."/>
        </authorList>
    </citation>
    <scope>NUCLEOTIDE SEQUENCE</scope>
    <source>
        <strain evidence="13">isolate 1-1 / race 1 (BBBD)</strain>
        <strain evidence="14">Isolate 1-1 / race 1 (BBBD)</strain>
    </source>
</reference>
<feature type="domain" description="C2H2-type" evidence="11">
    <location>
        <begin position="168"/>
        <end position="195"/>
    </location>
</feature>
<evidence type="ECO:0000259" key="11">
    <source>
        <dbReference type="PROSITE" id="PS50157"/>
    </source>
</evidence>
<dbReference type="EMBL" id="ADAS02000401">
    <property type="protein sequence ID" value="OAV87451.1"/>
    <property type="molecule type" value="Genomic_DNA"/>
</dbReference>
<dbReference type="VEuPathDB" id="FungiDB:PTTG_02982"/>
<dbReference type="GO" id="GO:0005634">
    <property type="term" value="C:nucleus"/>
    <property type="evidence" value="ECO:0007669"/>
    <property type="project" value="UniProtKB-SubCell"/>
</dbReference>
<sequence>MSGNYGSNQFPQYPGDTRRTSGSSSANSSSLNSISANQSYGQYPGANVNSYLQYNPPGGYSQGLPTQNIGGGSLASSTRDLYGRAQYASDLAPGGLSYNSSAQPSGLSLDTLYGPMTSSNTLSHQGFGGNPGSGLNHDSYLSSSLAINCPNPSHNSDSRPSHGVVRNHICPTCGKGFGRPSSLAQHEFIHTGERPYVCPVCGRAFNTTSNLKRHQSLHETAQ</sequence>
<dbReference type="EnsemblFungi" id="PTTG_02982-t43_1">
    <property type="protein sequence ID" value="PTTG_02982-t43_1-p1"/>
    <property type="gene ID" value="PTTG_02982"/>
</dbReference>
<comment type="subcellular location">
    <subcellularLocation>
        <location evidence="1">Nucleus</location>
    </subcellularLocation>
</comment>
<dbReference type="FunFam" id="3.30.160.60:FF:000690">
    <property type="entry name" value="Zinc finger protein 354C"/>
    <property type="match status" value="1"/>
</dbReference>
<dbReference type="PANTHER" id="PTHR23235:SF120">
    <property type="entry name" value="KRUPPEL-LIKE FACTOR 15"/>
    <property type="match status" value="1"/>
</dbReference>
<keyword evidence="2" id="KW-0479">Metal-binding</keyword>
<reference evidence="13" key="4">
    <citation type="submission" date="2025-05" db="UniProtKB">
        <authorList>
            <consortium name="EnsemblFungi"/>
        </authorList>
    </citation>
    <scope>IDENTIFICATION</scope>
    <source>
        <strain evidence="13">isolate 1-1 / race 1 (BBBD)</strain>
    </source>
</reference>
<keyword evidence="14" id="KW-1185">Reference proteome</keyword>
<evidence type="ECO:0000256" key="5">
    <source>
        <dbReference type="ARBA" id="ARBA00022833"/>
    </source>
</evidence>
<keyword evidence="7" id="KW-0804">Transcription</keyword>
<feature type="compositionally biased region" description="Polar residues" evidence="10">
    <location>
        <begin position="1"/>
        <end position="11"/>
    </location>
</feature>
<feature type="domain" description="C2H2-type" evidence="11">
    <location>
        <begin position="196"/>
        <end position="222"/>
    </location>
</feature>
<proteinExistence type="predicted"/>
<evidence type="ECO:0000256" key="3">
    <source>
        <dbReference type="ARBA" id="ARBA00022737"/>
    </source>
</evidence>
<evidence type="ECO:0000256" key="10">
    <source>
        <dbReference type="SAM" id="MobiDB-lite"/>
    </source>
</evidence>